<accession>A0ACB9Y5J9</accession>
<sequence>MAILVKNYEPSLVDISVKDFIKLGIHGVYTTMKTVISYEYIFNFTLHMKNLQKYSTNFLKLQENEENKECISHILKSLTLENIHKSSSKNIKRGFEFLNSLNDDIKKKYFSENSNYMVMITIIWDTCNNETVSLKEPFSILCYIKCLPKYNSYVQIDIMCGKRKMPNIKYSDVFEVRDKLLKLKSEDSHEVVLYNENDEITEGLTCNFFCFYNDTLYTAQDDLVLKGTVREQIISLCERDGIKLKKDSINIRDIELFEFCFICSTTRNILPIKKIILFSKNMKTFEKNIDHPILIKLQEKIMEEIENKKEKYDTNYDNRIELCKFYMKESLKLSLIISDIRANVKEIIQKENKTNINQKIKLEELFSDYNNKDKYFNFFSSLYIFYTLYISYYLYVNLEEQTDFSDEQLNFYYYLKFFMIKINEIKIYINKDDIIYPDTFTEIRIHKDFNELVNEFIINRNPSYGKTWEDNIKKDCNSNSPFPKWIFGLQKYLFNKNRNGSNVEEETTAFLAEKRDDEENNDNDNNNSNNNNFIGSKSYSCIPHSSHYKEKEDLSSCREDKKQNKSINDIKSKDHNTKFNYDIVNNIPSNYVDVNILSLFYHENYEKSVTHVNYKKFFMVMNCHQFLKLLDDLMFFLNKLGDLFKINTLKEKMEITKFLRFINNFTKNHIAGTMDLFKYELIYKYYGKQQYLYVNKAKIDCMFIPCKKFLHDKMQKYMDLKKSGKKCIFSNENTSKNSSVFLNAFNNEFYNYMYDNEYLYDIPVVLYFNPNGAYYELNACYSGTLNFYLVNNINVFVYNYRGYSKSSGYPNLNKNNLDALKIAEFLLSKKVKHLGLHGTSIGGPLCSYVSYHLCNFNKTKNNTEFMDKLFKNENHIKITYKQINKTVRLMSRKKDKILNILLIPVKYVILLLQFIILFKLKIYNFRMKKKINSYNAQRRELRNSNDHLEKPWISFVCIDKSFYNIEEVAKYMVGEYAYNVLQFTSYKLDITKYYMNSNVPKIVIYDNEDEIIHYMSMVITGVSKEISKLYKNSKLYMNLQKGEFNSGEHNKWSDENMDDLYPLVMNNDKCYKDNTMKKWNIVVKLLRDNITDKGSDYDYTCDEMSSENKKSVVISKEKPIFIDTLIIDEYIDSSWFDNKLNNIDFRLFLQSWKVLNDCILFLNKSSTTNNSFISIGLETYKSIMSLYNSKENELEKETHNAIYCIYNDNMSFMNNFKKANSNYDDFIMIGCTNSDEVFKKANIYDMLKENEEFKLEMEKLNKVLRDIYMSKRKEVQKVHFTYSGFFLKDDYLYDYINTESRNNKDQPAFNIEDIDIINFLNQFSDSISKMVNALNYNLNACGQLFKELNKIPENEKVSFLKSFISRMKVFGSYPSQCFVSSNKKEFCNSFYQIPIILSNYCEDDVLNNMGDVNDDMSVSSKQKEEIYESLNSDTDTEDNEIILIHSHKEKRRSKNKRKPTKDDFEMVNNSIYDCNTSTPYITIKKSLLLHDLIICLNYFKNDNGLKEFLIFYKLDESTYILDIKQLILLLKTNSDNTSGGICFKSNNFLDIFSNDMGIDTNNVHFPGELEKYVSWMRLNNRMSICKIYLSLKNEINKMKNYAENLISEYRTINQNTNIHFTIFLIYRILIFKKILTHTYIIYTFMQRLNNSLDINLNKNEKDQNIDLKSLEPISSFNIYYKDSYKIYAPKVLGCPLMVNCGHNGTLNKEDLNFFNICLNFFLKQNT</sequence>
<dbReference type="Proteomes" id="UP001056978">
    <property type="component" value="Chromosome 12"/>
</dbReference>
<dbReference type="EMBL" id="CM043780">
    <property type="protein sequence ID" value="KAI4836702.1"/>
    <property type="molecule type" value="Genomic_DNA"/>
</dbReference>
<evidence type="ECO:0000313" key="2">
    <source>
        <dbReference type="Proteomes" id="UP001056978"/>
    </source>
</evidence>
<name>A0ACB9Y5J9_PLABR</name>
<organism evidence="1 2">
    <name type="scientific">Plasmodium brasilianum</name>
    <dbReference type="NCBI Taxonomy" id="5824"/>
    <lineage>
        <taxon>Eukaryota</taxon>
        <taxon>Sar</taxon>
        <taxon>Alveolata</taxon>
        <taxon>Apicomplexa</taxon>
        <taxon>Aconoidasida</taxon>
        <taxon>Haemosporida</taxon>
        <taxon>Plasmodiidae</taxon>
        <taxon>Plasmodium</taxon>
        <taxon>Plasmodium (Plasmodium)</taxon>
    </lineage>
</organism>
<reference evidence="1" key="1">
    <citation type="submission" date="2022-06" db="EMBL/GenBank/DDBJ databases">
        <title>The First Complete Genome of the Simian Malaria Parasite Plasmodium brasilianum.</title>
        <authorList>
            <person name="Bajic M."/>
            <person name="Ravishankar S."/>
        </authorList>
    </citation>
    <scope>NUCLEOTIDE SEQUENCE</scope>
    <source>
        <strain evidence="1">Bolivian I</strain>
    </source>
</reference>
<gene>
    <name evidence="1" type="ORF">MKS88_004504</name>
</gene>
<evidence type="ECO:0000313" key="1">
    <source>
        <dbReference type="EMBL" id="KAI4836702.1"/>
    </source>
</evidence>
<keyword evidence="2" id="KW-1185">Reference proteome</keyword>
<keyword evidence="1" id="KW-0456">Lyase</keyword>
<protein>
    <submittedName>
        <fullName evidence="1">Aminodeoxychorismate lyase</fullName>
    </submittedName>
</protein>
<comment type="caution">
    <text evidence="1">The sequence shown here is derived from an EMBL/GenBank/DDBJ whole genome shotgun (WGS) entry which is preliminary data.</text>
</comment>
<proteinExistence type="predicted"/>